<name>A0A418QSZ7_9BACT</name>
<feature type="transmembrane region" description="Helical" evidence="1">
    <location>
        <begin position="30"/>
        <end position="48"/>
    </location>
</feature>
<proteinExistence type="predicted"/>
<feature type="transmembrane region" description="Helical" evidence="1">
    <location>
        <begin position="277"/>
        <end position="296"/>
    </location>
</feature>
<keyword evidence="4" id="KW-1185">Reference proteome</keyword>
<organism evidence="3 4">
    <name type="scientific">Hymenobacter rubripertinctus</name>
    <dbReference type="NCBI Taxonomy" id="2029981"/>
    <lineage>
        <taxon>Bacteria</taxon>
        <taxon>Pseudomonadati</taxon>
        <taxon>Bacteroidota</taxon>
        <taxon>Cytophagia</taxon>
        <taxon>Cytophagales</taxon>
        <taxon>Hymenobacteraceae</taxon>
        <taxon>Hymenobacter</taxon>
    </lineage>
</organism>
<reference evidence="3 4" key="1">
    <citation type="submission" date="2018-09" db="EMBL/GenBank/DDBJ databases">
        <authorList>
            <person name="Zeman M."/>
            <person name="Pardy F."/>
        </authorList>
    </citation>
    <scope>NUCLEOTIDE SEQUENCE [LARGE SCALE GENOMIC DNA]</scope>
    <source>
        <strain evidence="3 4">CCM 8852</strain>
    </source>
</reference>
<dbReference type="AlphaFoldDB" id="A0A418QSZ7"/>
<feature type="transmembrane region" description="Helical" evidence="1">
    <location>
        <begin position="247"/>
        <end position="265"/>
    </location>
</feature>
<feature type="transmembrane region" description="Helical" evidence="1">
    <location>
        <begin position="303"/>
        <end position="323"/>
    </location>
</feature>
<feature type="transmembrane region" description="Helical" evidence="1">
    <location>
        <begin position="68"/>
        <end position="86"/>
    </location>
</feature>
<dbReference type="OrthoDB" id="9788724at2"/>
<dbReference type="InterPro" id="IPR012429">
    <property type="entry name" value="HGSNAT_cat"/>
</dbReference>
<keyword evidence="1" id="KW-1133">Transmembrane helix</keyword>
<accession>A0A418QSZ7</accession>
<keyword evidence="1" id="KW-0812">Transmembrane</keyword>
<reference evidence="3 4" key="2">
    <citation type="submission" date="2019-01" db="EMBL/GenBank/DDBJ databases">
        <title>Hymenobacter humicola sp. nov., isolated from soils in Antarctica.</title>
        <authorList>
            <person name="Sedlacek I."/>
            <person name="Holochova P."/>
            <person name="Kralova S."/>
            <person name="Pantucek R."/>
            <person name="Stankova E."/>
            <person name="Vrbovska V."/>
            <person name="Kristofova L."/>
            <person name="Svec P."/>
            <person name="Busse H.-J."/>
        </authorList>
    </citation>
    <scope>NUCLEOTIDE SEQUENCE [LARGE SCALE GENOMIC DNA]</scope>
    <source>
        <strain evidence="3 4">CCM 8852</strain>
    </source>
</reference>
<sequence length="392" mass="44041">MTQNVTQAALGTTGARPLAEASGRLMSLDVFRGMAVLLMLLVNFPGDWHYYYAPISHAGWHGFHLADLVFPAFLYIVGVSLVYALASVRAQPGHHTRALVRVGRRALVMVLLGILIMLLPYFYFTSVRIPGVLQRIGVVFLLGSVLYLKTSWRTQALLLVLLLAGYAALLQLVPVPGIGPANLEPATNLGAWLDRTVLGNGHLHDDQLGWDPESLLGTLPALGTTLLGMLSAQWLRGPRPAACRVRWLLWAGVAALGLGLLWHPWFPINKSLWTSSFVLYSGGWCILLLATLYWVCDVRGRRGAWTTLFLVYGVNAFSVFFLSEAVERVLTRLHRKTPTGEKLYLRDWLYQTHFVPHFVNPYHASLVWDLVYLLFWTLLLYLLYRKRIIIKV</sequence>
<feature type="transmembrane region" description="Helical" evidence="1">
    <location>
        <begin position="129"/>
        <end position="148"/>
    </location>
</feature>
<evidence type="ECO:0000313" key="4">
    <source>
        <dbReference type="Proteomes" id="UP000284250"/>
    </source>
</evidence>
<dbReference type="PANTHER" id="PTHR31061">
    <property type="entry name" value="LD22376P"/>
    <property type="match status" value="1"/>
</dbReference>
<evidence type="ECO:0000313" key="3">
    <source>
        <dbReference type="EMBL" id="RIY08198.1"/>
    </source>
</evidence>
<protein>
    <submittedName>
        <fullName evidence="3">DUF1624 domain-containing protein</fullName>
    </submittedName>
</protein>
<evidence type="ECO:0000259" key="2">
    <source>
        <dbReference type="Pfam" id="PF07786"/>
    </source>
</evidence>
<dbReference type="RefSeq" id="WP_119656605.1">
    <property type="nucleotide sequence ID" value="NZ_JBHUOI010000023.1"/>
</dbReference>
<comment type="caution">
    <text evidence="3">The sequence shown here is derived from an EMBL/GenBank/DDBJ whole genome shotgun (WGS) entry which is preliminary data.</text>
</comment>
<gene>
    <name evidence="3" type="ORF">D0T11_14925</name>
</gene>
<dbReference type="Proteomes" id="UP000284250">
    <property type="component" value="Unassembled WGS sequence"/>
</dbReference>
<feature type="domain" description="Heparan-alpha-glucosaminide N-acetyltransferase catalytic" evidence="2">
    <location>
        <begin position="24"/>
        <end position="237"/>
    </location>
</feature>
<feature type="transmembrane region" description="Helical" evidence="1">
    <location>
        <begin position="366"/>
        <end position="384"/>
    </location>
</feature>
<feature type="transmembrane region" description="Helical" evidence="1">
    <location>
        <begin position="215"/>
        <end position="235"/>
    </location>
</feature>
<feature type="transmembrane region" description="Helical" evidence="1">
    <location>
        <begin position="155"/>
        <end position="173"/>
    </location>
</feature>
<evidence type="ECO:0000256" key="1">
    <source>
        <dbReference type="SAM" id="Phobius"/>
    </source>
</evidence>
<dbReference type="Pfam" id="PF07786">
    <property type="entry name" value="HGSNAT_cat"/>
    <property type="match status" value="1"/>
</dbReference>
<dbReference type="EMBL" id="QYCN01000024">
    <property type="protein sequence ID" value="RIY08198.1"/>
    <property type="molecule type" value="Genomic_DNA"/>
</dbReference>
<feature type="transmembrane region" description="Helical" evidence="1">
    <location>
        <begin position="106"/>
        <end position="123"/>
    </location>
</feature>
<dbReference type="PANTHER" id="PTHR31061:SF24">
    <property type="entry name" value="LD22376P"/>
    <property type="match status" value="1"/>
</dbReference>
<keyword evidence="1" id="KW-0472">Membrane</keyword>